<feature type="domain" description="AAA" evidence="1">
    <location>
        <begin position="3"/>
        <end position="178"/>
    </location>
</feature>
<proteinExistence type="predicted"/>
<dbReference type="PANTHER" id="PTHR13696">
    <property type="entry name" value="P-LOOP CONTAINING NUCLEOSIDE TRIPHOSPHATE HYDROLASE"/>
    <property type="match status" value="1"/>
</dbReference>
<dbReference type="InterPro" id="IPR050678">
    <property type="entry name" value="DNA_Partitioning_ATPase"/>
</dbReference>
<dbReference type="AlphaFoldDB" id="A0A1G2CJS1"/>
<organism evidence="2 3">
    <name type="scientific">Candidatus Liptonbacteria bacterium RIFCSPLOWO2_01_FULL_56_20</name>
    <dbReference type="NCBI Taxonomy" id="1798652"/>
    <lineage>
        <taxon>Bacteria</taxon>
        <taxon>Candidatus Liptoniibacteriota</taxon>
    </lineage>
</organism>
<name>A0A1G2CJS1_9BACT</name>
<dbReference type="PANTHER" id="PTHR13696:SF52">
    <property type="entry name" value="PARA FAMILY PROTEIN CT_582"/>
    <property type="match status" value="1"/>
</dbReference>
<protein>
    <recommendedName>
        <fullName evidence="1">AAA domain-containing protein</fullName>
    </recommendedName>
</protein>
<dbReference type="Pfam" id="PF13614">
    <property type="entry name" value="AAA_31"/>
    <property type="match status" value="1"/>
</dbReference>
<dbReference type="InterPro" id="IPR027417">
    <property type="entry name" value="P-loop_NTPase"/>
</dbReference>
<dbReference type="InterPro" id="IPR025669">
    <property type="entry name" value="AAA_dom"/>
</dbReference>
<dbReference type="STRING" id="1798652.A3A43_03425"/>
<comment type="caution">
    <text evidence="2">The sequence shown here is derived from an EMBL/GenBank/DDBJ whole genome shotgun (WGS) entry which is preliminary data.</text>
</comment>
<evidence type="ECO:0000259" key="1">
    <source>
        <dbReference type="Pfam" id="PF13614"/>
    </source>
</evidence>
<evidence type="ECO:0000313" key="3">
    <source>
        <dbReference type="Proteomes" id="UP000178495"/>
    </source>
</evidence>
<dbReference type="SUPFAM" id="SSF52540">
    <property type="entry name" value="P-loop containing nucleoside triphosphate hydrolases"/>
    <property type="match status" value="1"/>
</dbReference>
<dbReference type="FunFam" id="3.40.50.300:FF:000285">
    <property type="entry name" value="Sporulation initiation inhibitor Soj"/>
    <property type="match status" value="1"/>
</dbReference>
<dbReference type="Gene3D" id="3.40.50.300">
    <property type="entry name" value="P-loop containing nucleotide triphosphate hydrolases"/>
    <property type="match status" value="1"/>
</dbReference>
<evidence type="ECO:0000313" key="2">
    <source>
        <dbReference type="EMBL" id="OGZ01462.1"/>
    </source>
</evidence>
<accession>A0A1G2CJS1</accession>
<gene>
    <name evidence="2" type="ORF">A3A43_03425</name>
</gene>
<dbReference type="CDD" id="cd02042">
    <property type="entry name" value="ParAB_family"/>
    <property type="match status" value="1"/>
</dbReference>
<sequence>MARVISICNQKGGVGKTTTAVNLSAYLALLGRRTLLVDFDPQANASSALGSNPLHTETSVYHGIFGAAEPHALLQSSPLANLHFIAAAPHLAGALVELVGLPQREYYLRNFLHHLRHEYDYILVDLPPSLSLLTVNGLVASDEVLIPVQAEYYSLEGLGQLLHTIELIRTNLRHPLAISGAFLTMFDRRERLSHEVRRELRAHFPHHVFDVEIPKSIALAEAPSFSKPVVLYRPESSGAEAYRRLAEEIVGQEKSSPLASQPVFSSHNFGDFNVV</sequence>
<reference evidence="2 3" key="1">
    <citation type="journal article" date="2016" name="Nat. Commun.">
        <title>Thousands of microbial genomes shed light on interconnected biogeochemical processes in an aquifer system.</title>
        <authorList>
            <person name="Anantharaman K."/>
            <person name="Brown C.T."/>
            <person name="Hug L.A."/>
            <person name="Sharon I."/>
            <person name="Castelle C.J."/>
            <person name="Probst A.J."/>
            <person name="Thomas B.C."/>
            <person name="Singh A."/>
            <person name="Wilkins M.J."/>
            <person name="Karaoz U."/>
            <person name="Brodie E.L."/>
            <person name="Williams K.H."/>
            <person name="Hubbard S.S."/>
            <person name="Banfield J.F."/>
        </authorList>
    </citation>
    <scope>NUCLEOTIDE SEQUENCE [LARGE SCALE GENOMIC DNA]</scope>
</reference>
<dbReference type="EMBL" id="MHLC01000010">
    <property type="protein sequence ID" value="OGZ01462.1"/>
    <property type="molecule type" value="Genomic_DNA"/>
</dbReference>
<dbReference type="Proteomes" id="UP000178495">
    <property type="component" value="Unassembled WGS sequence"/>
</dbReference>